<dbReference type="Proteomes" id="UP001342826">
    <property type="component" value="Unassembled WGS sequence"/>
</dbReference>
<accession>A0ABU6NUV8</accession>
<evidence type="ECO:0000256" key="5">
    <source>
        <dbReference type="ARBA" id="ARBA00022833"/>
    </source>
</evidence>
<comment type="similarity">
    <text evidence="2 7">Belongs to the peptidase M14 family.</text>
</comment>
<dbReference type="GeneID" id="301139508"/>
<comment type="cofactor">
    <cofactor evidence="1">
        <name>Zn(2+)</name>
        <dbReference type="ChEBI" id="CHEBI:29105"/>
    </cofactor>
</comment>
<dbReference type="CDD" id="cd06229">
    <property type="entry name" value="M14_Endopeptidase_I"/>
    <property type="match status" value="1"/>
</dbReference>
<organism evidence="9 10">
    <name type="scientific">Metabacillus fastidiosus</name>
    <dbReference type="NCBI Taxonomy" id="1458"/>
    <lineage>
        <taxon>Bacteria</taxon>
        <taxon>Bacillati</taxon>
        <taxon>Bacillota</taxon>
        <taxon>Bacilli</taxon>
        <taxon>Bacillales</taxon>
        <taxon>Bacillaceae</taxon>
        <taxon>Metabacillus</taxon>
    </lineage>
</organism>
<protein>
    <submittedName>
        <fullName evidence="9">M14 family metallocarboxypeptidase</fullName>
    </submittedName>
</protein>
<dbReference type="PANTHER" id="PTHR11705:SF143">
    <property type="entry name" value="SLL0236 PROTEIN"/>
    <property type="match status" value="1"/>
</dbReference>
<proteinExistence type="inferred from homology"/>
<comment type="caution">
    <text evidence="9">The sequence shown here is derived from an EMBL/GenBank/DDBJ whole genome shotgun (WGS) entry which is preliminary data.</text>
</comment>
<dbReference type="SUPFAM" id="SSF53187">
    <property type="entry name" value="Zn-dependent exopeptidases"/>
    <property type="match status" value="1"/>
</dbReference>
<dbReference type="PANTHER" id="PTHR11705">
    <property type="entry name" value="PROTEASE FAMILY M14 CARBOXYPEPTIDASE A,B"/>
    <property type="match status" value="1"/>
</dbReference>
<dbReference type="InterPro" id="IPR034274">
    <property type="entry name" value="ENP1_M14_CPD"/>
</dbReference>
<feature type="domain" description="Peptidase M14" evidence="8">
    <location>
        <begin position="85"/>
        <end position="374"/>
    </location>
</feature>
<dbReference type="EMBL" id="JARTFS010000005">
    <property type="protein sequence ID" value="MED4400927.1"/>
    <property type="molecule type" value="Genomic_DNA"/>
</dbReference>
<keyword evidence="6" id="KW-0482">Metalloprotease</keyword>
<evidence type="ECO:0000256" key="7">
    <source>
        <dbReference type="PROSITE-ProRule" id="PRU01379"/>
    </source>
</evidence>
<evidence type="ECO:0000256" key="2">
    <source>
        <dbReference type="ARBA" id="ARBA00005988"/>
    </source>
</evidence>
<keyword evidence="10" id="KW-1185">Reference proteome</keyword>
<evidence type="ECO:0000313" key="9">
    <source>
        <dbReference type="EMBL" id="MED4400927.1"/>
    </source>
</evidence>
<keyword evidence="3" id="KW-0645">Protease</keyword>
<evidence type="ECO:0000256" key="4">
    <source>
        <dbReference type="ARBA" id="ARBA00022801"/>
    </source>
</evidence>
<keyword evidence="4" id="KW-0378">Hydrolase</keyword>
<evidence type="ECO:0000256" key="1">
    <source>
        <dbReference type="ARBA" id="ARBA00001947"/>
    </source>
</evidence>
<reference evidence="9 10" key="1">
    <citation type="submission" date="2023-03" db="EMBL/GenBank/DDBJ databases">
        <title>Bacillus Genome Sequencing.</title>
        <authorList>
            <person name="Dunlap C."/>
        </authorList>
    </citation>
    <scope>NUCLEOTIDE SEQUENCE [LARGE SCALE GENOMIC DNA]</scope>
    <source>
        <strain evidence="9 10">NRS-1717</strain>
    </source>
</reference>
<evidence type="ECO:0000259" key="8">
    <source>
        <dbReference type="PROSITE" id="PS52035"/>
    </source>
</evidence>
<dbReference type="Gene3D" id="3.40.630.10">
    <property type="entry name" value="Zn peptidases"/>
    <property type="match status" value="1"/>
</dbReference>
<name>A0ABU6NUV8_9BACI</name>
<evidence type="ECO:0000256" key="3">
    <source>
        <dbReference type="ARBA" id="ARBA00022670"/>
    </source>
</evidence>
<keyword evidence="5" id="KW-0862">Zinc</keyword>
<feature type="active site" description="Proton donor/acceptor" evidence="7">
    <location>
        <position position="346"/>
    </location>
</feature>
<dbReference type="Pfam" id="PF00246">
    <property type="entry name" value="Peptidase_M14"/>
    <property type="match status" value="1"/>
</dbReference>
<evidence type="ECO:0000256" key="6">
    <source>
        <dbReference type="ARBA" id="ARBA00023049"/>
    </source>
</evidence>
<dbReference type="PROSITE" id="PS52035">
    <property type="entry name" value="PEPTIDASE_M14"/>
    <property type="match status" value="1"/>
</dbReference>
<dbReference type="InterPro" id="IPR000834">
    <property type="entry name" value="Peptidase_M14"/>
</dbReference>
<dbReference type="RefSeq" id="WP_066225133.1">
    <property type="nucleotide sequence ID" value="NZ_JARTFQ010000007.1"/>
</dbReference>
<evidence type="ECO:0000313" key="10">
    <source>
        <dbReference type="Proteomes" id="UP001342826"/>
    </source>
</evidence>
<gene>
    <name evidence="9" type="ORF">P9271_06225</name>
</gene>
<dbReference type="SMART" id="SM00631">
    <property type="entry name" value="Zn_pept"/>
    <property type="match status" value="1"/>
</dbReference>
<sequence>MKIKIKEDFTLVELSAILNIPIALLHDSNQLPFSSTEKIQANTVIQIPYHFYNRINNPEKFTIVDHFDCPNKMRKSAVYDTILNTKKNYDSKCCYEDIEKIIEYYPFIKKEIIGYSELGKPIIELTIGQGSKKVHMNGSFHANEWITSAIMMKWLDEYLMKIVKNSEMEGYNALELYRNTQVSYVPMVNPDGVDLVLHGLEAAESYRQSVAEINKGSDDFSNWKANIKGVDLNNQYPANWEIEKERKIPKEPAPRDYPGDEPLSEKEAITMANLVRRKNFDRLLAFHTQGEEIYWGYLNREPKEAEVIVNEFERVSRYKPVRTIDSHAGFRDWYVNEWGRPGYTVELGVGVNPLPLAQFDEIYEKSKKIFLSSLYM</sequence>